<evidence type="ECO:0000313" key="3">
    <source>
        <dbReference type="Proteomes" id="UP001046870"/>
    </source>
</evidence>
<name>A0A9D3T593_MEGAT</name>
<protein>
    <submittedName>
        <fullName evidence="2">Uncharacterized protein</fullName>
    </submittedName>
</protein>
<sequence>MLLHPSRAHFPTVADSGGNPGAERAPSGRKKRRAQSDRCREEGSFLWRGAEPPAVSVPSQGSGRKDF</sequence>
<feature type="compositionally biased region" description="Basic and acidic residues" evidence="1">
    <location>
        <begin position="34"/>
        <end position="43"/>
    </location>
</feature>
<accession>A0A9D3T593</accession>
<gene>
    <name evidence="2" type="ORF">MATL_G00199180</name>
</gene>
<dbReference type="AlphaFoldDB" id="A0A9D3T593"/>
<feature type="region of interest" description="Disordered" evidence="1">
    <location>
        <begin position="1"/>
        <end position="67"/>
    </location>
</feature>
<feature type="compositionally biased region" description="Polar residues" evidence="1">
    <location>
        <begin position="57"/>
        <end position="67"/>
    </location>
</feature>
<organism evidence="2 3">
    <name type="scientific">Megalops atlanticus</name>
    <name type="common">Tarpon</name>
    <name type="synonym">Clupea gigantea</name>
    <dbReference type="NCBI Taxonomy" id="7932"/>
    <lineage>
        <taxon>Eukaryota</taxon>
        <taxon>Metazoa</taxon>
        <taxon>Chordata</taxon>
        <taxon>Craniata</taxon>
        <taxon>Vertebrata</taxon>
        <taxon>Euteleostomi</taxon>
        <taxon>Actinopterygii</taxon>
        <taxon>Neopterygii</taxon>
        <taxon>Teleostei</taxon>
        <taxon>Elopiformes</taxon>
        <taxon>Megalopidae</taxon>
        <taxon>Megalops</taxon>
    </lineage>
</organism>
<dbReference type="EMBL" id="JAFDVH010000017">
    <property type="protein sequence ID" value="KAG7462111.1"/>
    <property type="molecule type" value="Genomic_DNA"/>
</dbReference>
<dbReference type="Proteomes" id="UP001046870">
    <property type="component" value="Chromosome 17"/>
</dbReference>
<proteinExistence type="predicted"/>
<evidence type="ECO:0000256" key="1">
    <source>
        <dbReference type="SAM" id="MobiDB-lite"/>
    </source>
</evidence>
<comment type="caution">
    <text evidence="2">The sequence shown here is derived from an EMBL/GenBank/DDBJ whole genome shotgun (WGS) entry which is preliminary data.</text>
</comment>
<evidence type="ECO:0000313" key="2">
    <source>
        <dbReference type="EMBL" id="KAG7462111.1"/>
    </source>
</evidence>
<reference evidence="2" key="1">
    <citation type="submission" date="2021-01" db="EMBL/GenBank/DDBJ databases">
        <authorList>
            <person name="Zahm M."/>
            <person name="Roques C."/>
            <person name="Cabau C."/>
            <person name="Klopp C."/>
            <person name="Donnadieu C."/>
            <person name="Jouanno E."/>
            <person name="Lampietro C."/>
            <person name="Louis A."/>
            <person name="Herpin A."/>
            <person name="Echchiki A."/>
            <person name="Berthelot C."/>
            <person name="Parey E."/>
            <person name="Roest-Crollius H."/>
            <person name="Braasch I."/>
            <person name="Postlethwait J."/>
            <person name="Bobe J."/>
            <person name="Montfort J."/>
            <person name="Bouchez O."/>
            <person name="Begum T."/>
            <person name="Mejri S."/>
            <person name="Adams A."/>
            <person name="Chen W.-J."/>
            <person name="Guiguen Y."/>
        </authorList>
    </citation>
    <scope>NUCLEOTIDE SEQUENCE</scope>
    <source>
        <strain evidence="2">YG-15Mar2019-1</strain>
        <tissue evidence="2">Brain</tissue>
    </source>
</reference>
<keyword evidence="3" id="KW-1185">Reference proteome</keyword>